<proteinExistence type="predicted"/>
<comment type="caution">
    <text evidence="2">The sequence shown here is derived from an EMBL/GenBank/DDBJ whole genome shotgun (WGS) entry which is preliminary data.</text>
</comment>
<evidence type="ECO:0000256" key="1">
    <source>
        <dbReference type="SAM" id="MobiDB-lite"/>
    </source>
</evidence>
<keyword evidence="3" id="KW-1185">Reference proteome</keyword>
<protein>
    <submittedName>
        <fullName evidence="2">Uncharacterized protein</fullName>
    </submittedName>
</protein>
<feature type="compositionally biased region" description="Polar residues" evidence="1">
    <location>
        <begin position="71"/>
        <end position="80"/>
    </location>
</feature>
<dbReference type="Proteomes" id="UP001168821">
    <property type="component" value="Unassembled WGS sequence"/>
</dbReference>
<feature type="region of interest" description="Disordered" evidence="1">
    <location>
        <begin position="71"/>
        <end position="94"/>
    </location>
</feature>
<dbReference type="EMBL" id="JALNTZ010000096">
    <property type="protein sequence ID" value="KAJ3636449.1"/>
    <property type="molecule type" value="Genomic_DNA"/>
</dbReference>
<organism evidence="2 3">
    <name type="scientific">Zophobas morio</name>
    <dbReference type="NCBI Taxonomy" id="2755281"/>
    <lineage>
        <taxon>Eukaryota</taxon>
        <taxon>Metazoa</taxon>
        <taxon>Ecdysozoa</taxon>
        <taxon>Arthropoda</taxon>
        <taxon>Hexapoda</taxon>
        <taxon>Insecta</taxon>
        <taxon>Pterygota</taxon>
        <taxon>Neoptera</taxon>
        <taxon>Endopterygota</taxon>
        <taxon>Coleoptera</taxon>
        <taxon>Polyphaga</taxon>
        <taxon>Cucujiformia</taxon>
        <taxon>Tenebrionidae</taxon>
        <taxon>Zophobas</taxon>
    </lineage>
</organism>
<evidence type="ECO:0000313" key="3">
    <source>
        <dbReference type="Proteomes" id="UP001168821"/>
    </source>
</evidence>
<gene>
    <name evidence="2" type="ORF">Zmor_028531</name>
</gene>
<name>A0AA38M129_9CUCU</name>
<sequence>MTRQMFLHSRCIPPTDGNPLTALDRNHRQTPRITQRLNANFIYGVDLFRPLVRHEAGEETVISTLNEDCTKLNEGSQDSSQHSEPKPVVRRNPLTSQPVQLPMCFNYKGLTCCNHS</sequence>
<evidence type="ECO:0000313" key="2">
    <source>
        <dbReference type="EMBL" id="KAJ3636449.1"/>
    </source>
</evidence>
<reference evidence="2" key="1">
    <citation type="journal article" date="2023" name="G3 (Bethesda)">
        <title>Whole genome assemblies of Zophobas morio and Tenebrio molitor.</title>
        <authorList>
            <person name="Kaur S."/>
            <person name="Stinson S.A."/>
            <person name="diCenzo G.C."/>
        </authorList>
    </citation>
    <scope>NUCLEOTIDE SEQUENCE</scope>
    <source>
        <strain evidence="2">QUZm001</strain>
    </source>
</reference>
<accession>A0AA38M129</accession>
<dbReference type="AlphaFoldDB" id="A0AA38M129"/>